<proteinExistence type="predicted"/>
<keyword evidence="3" id="KW-1185">Reference proteome</keyword>
<keyword evidence="1" id="KW-0472">Membrane</keyword>
<evidence type="ECO:0000256" key="1">
    <source>
        <dbReference type="SAM" id="Phobius"/>
    </source>
</evidence>
<comment type="caution">
    <text evidence="2">The sequence shown here is derived from an EMBL/GenBank/DDBJ whole genome shotgun (WGS) entry which is preliminary data.</text>
</comment>
<reference evidence="2 3" key="1">
    <citation type="submission" date="2021-01" db="EMBL/GenBank/DDBJ databases">
        <title>Genomics of switchgrass bacterial isolates.</title>
        <authorList>
            <person name="Shade A."/>
        </authorList>
    </citation>
    <scope>NUCLEOTIDE SEQUENCE [LARGE SCALE GENOMIC DNA]</scope>
    <source>
        <strain evidence="2 3">PvP111</strain>
    </source>
</reference>
<dbReference type="EMBL" id="JAFBBK010000001">
    <property type="protein sequence ID" value="MBM7414564.1"/>
    <property type="molecule type" value="Genomic_DNA"/>
</dbReference>
<gene>
    <name evidence="2" type="ORF">JOE42_001297</name>
</gene>
<keyword evidence="1" id="KW-1133">Transmembrane helix</keyword>
<evidence type="ECO:0000313" key="2">
    <source>
        <dbReference type="EMBL" id="MBM7414564.1"/>
    </source>
</evidence>
<feature type="transmembrane region" description="Helical" evidence="1">
    <location>
        <begin position="20"/>
        <end position="37"/>
    </location>
</feature>
<accession>A0ABS2KRI2</accession>
<dbReference type="RefSeq" id="WP_275581302.1">
    <property type="nucleotide sequence ID" value="NZ_JAFBBK010000001.1"/>
</dbReference>
<name>A0ABS2KRI2_9NOCA</name>
<evidence type="ECO:0000313" key="3">
    <source>
        <dbReference type="Proteomes" id="UP000703038"/>
    </source>
</evidence>
<keyword evidence="1" id="KW-0812">Transmembrane</keyword>
<organism evidence="2 3">
    <name type="scientific">Rhodococcoides corynebacterioides</name>
    <dbReference type="NCBI Taxonomy" id="53972"/>
    <lineage>
        <taxon>Bacteria</taxon>
        <taxon>Bacillati</taxon>
        <taxon>Actinomycetota</taxon>
        <taxon>Actinomycetes</taxon>
        <taxon>Mycobacteriales</taxon>
        <taxon>Nocardiaceae</taxon>
        <taxon>Rhodococcoides</taxon>
    </lineage>
</organism>
<sequence length="42" mass="4601">MFPSDLFDLVGHWLVDNYAFPGQQILTIGAALYYLIVSAPGS</sequence>
<protein>
    <submittedName>
        <fullName evidence="2">Uncharacterized protein</fullName>
    </submittedName>
</protein>
<dbReference type="Proteomes" id="UP000703038">
    <property type="component" value="Unassembled WGS sequence"/>
</dbReference>